<feature type="transmembrane region" description="Helical" evidence="1">
    <location>
        <begin position="12"/>
        <end position="40"/>
    </location>
</feature>
<evidence type="ECO:0000313" key="3">
    <source>
        <dbReference type="Proteomes" id="UP000001401"/>
    </source>
</evidence>
<name>E6U1I8_EVAC2</name>
<protein>
    <submittedName>
        <fullName evidence="2">Uncharacterized protein</fullName>
    </submittedName>
</protein>
<proteinExistence type="predicted"/>
<gene>
    <name evidence="2" type="ordered locus">Bcell_2090</name>
</gene>
<keyword evidence="1" id="KW-1133">Transmembrane helix</keyword>
<keyword evidence="1" id="KW-0472">Membrane</keyword>
<sequence length="88" mass="10078" precursor="true">MFTTKRTLPEKILSWFLLIMILCLYVAVPCGIAFLIGLIPGVAINYFIPMGIGVFIFVLHLLILVLGYMRTKKMQEQFVKGIDDLWNN</sequence>
<keyword evidence="1" id="KW-0812">Transmembrane</keyword>
<evidence type="ECO:0000313" key="2">
    <source>
        <dbReference type="EMBL" id="ADU30351.1"/>
    </source>
</evidence>
<dbReference type="STRING" id="649639.Bcell_2090"/>
<dbReference type="HOGENOM" id="CLU_2462595_0_0_9"/>
<dbReference type="RefSeq" id="WP_013488687.1">
    <property type="nucleotide sequence ID" value="NC_014829.1"/>
</dbReference>
<dbReference type="EMBL" id="CP002394">
    <property type="protein sequence ID" value="ADU30351.1"/>
    <property type="molecule type" value="Genomic_DNA"/>
</dbReference>
<accession>E6U1I8</accession>
<dbReference type="KEGG" id="bco:Bcell_2090"/>
<dbReference type="Proteomes" id="UP000001401">
    <property type="component" value="Chromosome"/>
</dbReference>
<dbReference type="AlphaFoldDB" id="E6U1I8"/>
<keyword evidence="3" id="KW-1185">Reference proteome</keyword>
<feature type="transmembrane region" description="Helical" evidence="1">
    <location>
        <begin position="46"/>
        <end position="68"/>
    </location>
</feature>
<evidence type="ECO:0000256" key="1">
    <source>
        <dbReference type="SAM" id="Phobius"/>
    </source>
</evidence>
<organism evidence="2 3">
    <name type="scientific">Evansella cellulosilytica (strain ATCC 21833 / DSM 2522 / FERM P-1141 / JCM 9156 / N-4)</name>
    <name type="common">Bacillus cellulosilyticus</name>
    <dbReference type="NCBI Taxonomy" id="649639"/>
    <lineage>
        <taxon>Bacteria</taxon>
        <taxon>Bacillati</taxon>
        <taxon>Bacillota</taxon>
        <taxon>Bacilli</taxon>
        <taxon>Bacillales</taxon>
        <taxon>Bacillaceae</taxon>
        <taxon>Evansella</taxon>
    </lineage>
</organism>
<reference evidence="2 3" key="1">
    <citation type="submission" date="2010-12" db="EMBL/GenBank/DDBJ databases">
        <title>Complete sequence of Bacillus cellulosilyticus DSM 2522.</title>
        <authorList>
            <consortium name="US DOE Joint Genome Institute"/>
            <person name="Lucas S."/>
            <person name="Copeland A."/>
            <person name="Lapidus A."/>
            <person name="Cheng J.-F."/>
            <person name="Bruce D."/>
            <person name="Goodwin L."/>
            <person name="Pitluck S."/>
            <person name="Chertkov O."/>
            <person name="Detter J.C."/>
            <person name="Han C."/>
            <person name="Tapia R."/>
            <person name="Land M."/>
            <person name="Hauser L."/>
            <person name="Jeffries C."/>
            <person name="Kyrpides N."/>
            <person name="Ivanova N."/>
            <person name="Mikhailova N."/>
            <person name="Brumm P."/>
            <person name="Mead D."/>
            <person name="Woyke T."/>
        </authorList>
    </citation>
    <scope>NUCLEOTIDE SEQUENCE [LARGE SCALE GENOMIC DNA]</scope>
    <source>
        <strain evidence="3">ATCC 21833 / DSM 2522 / FERM P-1141 / JCM 9156 / N-4</strain>
    </source>
</reference>